<evidence type="ECO:0000256" key="12">
    <source>
        <dbReference type="ARBA" id="ARBA00042730"/>
    </source>
</evidence>
<dbReference type="GO" id="GO:0004167">
    <property type="term" value="F:dopachrome isomerase activity"/>
    <property type="evidence" value="ECO:0007669"/>
    <property type="project" value="UniProtKB-EC"/>
</dbReference>
<dbReference type="AlphaFoldDB" id="A0A438MS78"/>
<dbReference type="GO" id="GO:0050178">
    <property type="term" value="F:phenylpyruvate tautomerase activity"/>
    <property type="evidence" value="ECO:0007669"/>
    <property type="project" value="UniProtKB-EC"/>
</dbReference>
<evidence type="ECO:0000256" key="5">
    <source>
        <dbReference type="ARBA" id="ARBA00023235"/>
    </source>
</evidence>
<evidence type="ECO:0000256" key="11">
    <source>
        <dbReference type="ARBA" id="ARBA00041912"/>
    </source>
</evidence>
<feature type="compositionally biased region" description="Polar residues" evidence="13">
    <location>
        <begin position="1"/>
        <end position="11"/>
    </location>
</feature>
<dbReference type="VEuPathDB" id="FungiDB:PV10_03531"/>
<evidence type="ECO:0000256" key="13">
    <source>
        <dbReference type="SAM" id="MobiDB-lite"/>
    </source>
</evidence>
<organism evidence="14 15">
    <name type="scientific">Exophiala mesophila</name>
    <name type="common">Black yeast-like fungus</name>
    <dbReference type="NCBI Taxonomy" id="212818"/>
    <lineage>
        <taxon>Eukaryota</taxon>
        <taxon>Fungi</taxon>
        <taxon>Dikarya</taxon>
        <taxon>Ascomycota</taxon>
        <taxon>Pezizomycotina</taxon>
        <taxon>Eurotiomycetes</taxon>
        <taxon>Chaetothyriomycetidae</taxon>
        <taxon>Chaetothyriales</taxon>
        <taxon>Herpotrichiellaceae</taxon>
        <taxon>Exophiala</taxon>
    </lineage>
</organism>
<dbReference type="EMBL" id="NAJM01000079">
    <property type="protein sequence ID" value="RVX65798.1"/>
    <property type="molecule type" value="Genomic_DNA"/>
</dbReference>
<keyword evidence="3" id="KW-0202">Cytokine</keyword>
<evidence type="ECO:0000256" key="1">
    <source>
        <dbReference type="ARBA" id="ARBA00004613"/>
    </source>
</evidence>
<evidence type="ECO:0000256" key="3">
    <source>
        <dbReference type="ARBA" id="ARBA00022514"/>
    </source>
</evidence>
<dbReference type="SUPFAM" id="SSF55331">
    <property type="entry name" value="Tautomerase/MIF"/>
    <property type="match status" value="1"/>
</dbReference>
<evidence type="ECO:0000256" key="7">
    <source>
        <dbReference type="ARBA" id="ARBA00036823"/>
    </source>
</evidence>
<dbReference type="Pfam" id="PF01187">
    <property type="entry name" value="MIF"/>
    <property type="match status" value="1"/>
</dbReference>
<keyword evidence="4" id="KW-0964">Secreted</keyword>
<dbReference type="PANTHER" id="PTHR11954:SF6">
    <property type="entry name" value="MACROPHAGE MIGRATION INHIBITORY FACTOR"/>
    <property type="match status" value="1"/>
</dbReference>
<comment type="similarity">
    <text evidence="2">Belongs to the MIF family.</text>
</comment>
<evidence type="ECO:0000256" key="2">
    <source>
        <dbReference type="ARBA" id="ARBA00005851"/>
    </source>
</evidence>
<evidence type="ECO:0000256" key="8">
    <source>
        <dbReference type="ARBA" id="ARBA00038932"/>
    </source>
</evidence>
<evidence type="ECO:0000256" key="9">
    <source>
        <dbReference type="ARBA" id="ARBA00039086"/>
    </source>
</evidence>
<dbReference type="EC" id="5.3.3.12" evidence="8"/>
<name>A0A438MS78_EXOME</name>
<dbReference type="OrthoDB" id="255819at2759"/>
<evidence type="ECO:0000256" key="4">
    <source>
        <dbReference type="ARBA" id="ARBA00022525"/>
    </source>
</evidence>
<dbReference type="InterPro" id="IPR014347">
    <property type="entry name" value="Tautomerase/MIF_sf"/>
</dbReference>
<reference evidence="14 15" key="1">
    <citation type="submission" date="2017-03" db="EMBL/GenBank/DDBJ databases">
        <title>Genomes of endolithic fungi from Antarctica.</title>
        <authorList>
            <person name="Coleine C."/>
            <person name="Masonjones S."/>
            <person name="Stajich J.E."/>
        </authorList>
    </citation>
    <scope>NUCLEOTIDE SEQUENCE [LARGE SCALE GENOMIC DNA]</scope>
    <source>
        <strain evidence="14 15">CCFEE 6314</strain>
    </source>
</reference>
<proteinExistence type="inferred from homology"/>
<dbReference type="InterPro" id="IPR001398">
    <property type="entry name" value="Macrophage_inhib_fac"/>
</dbReference>
<evidence type="ECO:0000256" key="6">
    <source>
        <dbReference type="ARBA" id="ARBA00036735"/>
    </source>
</evidence>
<comment type="caution">
    <text evidence="14">The sequence shown here is derived from an EMBL/GenBank/DDBJ whole genome shotgun (WGS) entry which is preliminary data.</text>
</comment>
<feature type="region of interest" description="Disordered" evidence="13">
    <location>
        <begin position="245"/>
        <end position="271"/>
    </location>
</feature>
<protein>
    <recommendedName>
        <fullName evidence="12">L-dopachrome isomerase</fullName>
        <ecNumber evidence="9">5.3.2.1</ecNumber>
        <ecNumber evidence="8">5.3.3.12</ecNumber>
    </recommendedName>
    <alternativeName>
        <fullName evidence="10">L-dopachrome tautomerase</fullName>
    </alternativeName>
    <alternativeName>
        <fullName evidence="11">Phenylpyruvate tautomerase</fullName>
    </alternativeName>
</protein>
<comment type="catalytic activity">
    <reaction evidence="7">
        <text>L-dopachrome = 5,6-dihydroxyindole-2-carboxylate</text>
        <dbReference type="Rhea" id="RHEA:13041"/>
        <dbReference type="ChEBI" id="CHEBI:16875"/>
        <dbReference type="ChEBI" id="CHEBI:57509"/>
        <dbReference type="EC" id="5.3.3.12"/>
    </reaction>
</comment>
<accession>A0A438MS78</accession>
<keyword evidence="5" id="KW-0413">Isomerase</keyword>
<dbReference type="PANTHER" id="PTHR11954">
    <property type="entry name" value="D-DOPACHROME DECARBOXYLASE"/>
    <property type="match status" value="1"/>
</dbReference>
<dbReference type="Gene3D" id="3.30.429.10">
    <property type="entry name" value="Macrophage Migration Inhibitory Factor"/>
    <property type="match status" value="1"/>
</dbReference>
<dbReference type="EC" id="5.3.2.1" evidence="9"/>
<comment type="subcellular location">
    <subcellularLocation>
        <location evidence="1">Secreted</location>
    </subcellularLocation>
</comment>
<gene>
    <name evidence="14" type="ORF">B0A52_10360</name>
</gene>
<evidence type="ECO:0000313" key="14">
    <source>
        <dbReference type="EMBL" id="RVX65798.1"/>
    </source>
</evidence>
<sequence length="328" mass="36756">MSSAPSSTSRIHATPVENAFPTPPTGEANPHATYRLKGRLSPAPQRLLNVQRAQSTPPEITHAYQFGTLTKTTDSQLSDVATLENSWQRLNTSKKRSQYYSDAFAYREINNTARERVTKDFVIVAEIKTNCYVESEKDLMIDLSFRLSEIYQRPASCIMVILNTEVTMLLAGTLEPAYSLNLTALSSEIAATKNKRSAFLLQEFMLDNLDIPPRRGVVRFETMAEENFATNGLTALQEIEDLERQSMDDDSRFRAMSRQSRRAKKSSSGVPMLAERVRAGLPALRTGTPSHQHYATIATDSNPKSTVTSAPLRKKVKTRKSILAFFKR</sequence>
<feature type="region of interest" description="Disordered" evidence="13">
    <location>
        <begin position="1"/>
        <end position="30"/>
    </location>
</feature>
<evidence type="ECO:0000256" key="10">
    <source>
        <dbReference type="ARBA" id="ARBA00041631"/>
    </source>
</evidence>
<dbReference type="Proteomes" id="UP000288859">
    <property type="component" value="Unassembled WGS sequence"/>
</dbReference>
<comment type="catalytic activity">
    <reaction evidence="6">
        <text>3-phenylpyruvate = enol-phenylpyruvate</text>
        <dbReference type="Rhea" id="RHEA:17097"/>
        <dbReference type="ChEBI" id="CHEBI:16815"/>
        <dbReference type="ChEBI" id="CHEBI:18005"/>
        <dbReference type="EC" id="5.3.2.1"/>
    </reaction>
</comment>
<evidence type="ECO:0000313" key="15">
    <source>
        <dbReference type="Proteomes" id="UP000288859"/>
    </source>
</evidence>
<dbReference type="GO" id="GO:0005576">
    <property type="term" value="C:extracellular region"/>
    <property type="evidence" value="ECO:0007669"/>
    <property type="project" value="UniProtKB-SubCell"/>
</dbReference>